<evidence type="ECO:0000259" key="13">
    <source>
        <dbReference type="PROSITE" id="PS50262"/>
    </source>
</evidence>
<name>A0A1I8ENB7_WUCBA</name>
<dbReference type="InterPro" id="IPR000276">
    <property type="entry name" value="GPCR_Rhodpsn"/>
</dbReference>
<dbReference type="GO" id="GO:0004993">
    <property type="term" value="F:G protein-coupled serotonin receptor activity"/>
    <property type="evidence" value="ECO:0007669"/>
    <property type="project" value="UniProtKB-ARBA"/>
</dbReference>
<keyword evidence="5 10" id="KW-0297">G-protein coupled receptor</keyword>
<evidence type="ECO:0000256" key="5">
    <source>
        <dbReference type="ARBA" id="ARBA00023040"/>
    </source>
</evidence>
<dbReference type="Pfam" id="PF00001">
    <property type="entry name" value="7tm_1"/>
    <property type="match status" value="1"/>
</dbReference>
<evidence type="ECO:0000256" key="11">
    <source>
        <dbReference type="SAM" id="MobiDB-lite"/>
    </source>
</evidence>
<dbReference type="PANTHER" id="PTHR24248">
    <property type="entry name" value="ADRENERGIC RECEPTOR-RELATED G-PROTEIN COUPLED RECEPTOR"/>
    <property type="match status" value="1"/>
</dbReference>
<organism evidence="14">
    <name type="scientific">Wuchereria bancrofti</name>
    <dbReference type="NCBI Taxonomy" id="6293"/>
    <lineage>
        <taxon>Eukaryota</taxon>
        <taxon>Metazoa</taxon>
        <taxon>Ecdysozoa</taxon>
        <taxon>Nematoda</taxon>
        <taxon>Chromadorea</taxon>
        <taxon>Rhabditida</taxon>
        <taxon>Spirurina</taxon>
        <taxon>Spiruromorpha</taxon>
        <taxon>Filarioidea</taxon>
        <taxon>Onchocercidae</taxon>
        <taxon>Wuchereria</taxon>
    </lineage>
</organism>
<feature type="transmembrane region" description="Helical" evidence="12">
    <location>
        <begin position="61"/>
        <end position="79"/>
    </location>
</feature>
<evidence type="ECO:0000256" key="7">
    <source>
        <dbReference type="ARBA" id="ARBA00023157"/>
    </source>
</evidence>
<evidence type="ECO:0000256" key="1">
    <source>
        <dbReference type="ARBA" id="ARBA00004651"/>
    </source>
</evidence>
<dbReference type="STRING" id="6293.A0A1I8ENB7"/>
<dbReference type="PRINTS" id="PR00237">
    <property type="entry name" value="GPCRRHODOPSN"/>
</dbReference>
<keyword evidence="2" id="KW-1003">Cell membrane</keyword>
<feature type="transmembrane region" description="Helical" evidence="12">
    <location>
        <begin position="417"/>
        <end position="436"/>
    </location>
</feature>
<feature type="region of interest" description="Disordered" evidence="11">
    <location>
        <begin position="239"/>
        <end position="262"/>
    </location>
</feature>
<dbReference type="PANTHER" id="PTHR24248:SF199">
    <property type="entry name" value="IP13425P-RELATED"/>
    <property type="match status" value="1"/>
</dbReference>
<evidence type="ECO:0000256" key="10">
    <source>
        <dbReference type="RuleBase" id="RU000688"/>
    </source>
</evidence>
<protein>
    <submittedName>
        <fullName evidence="14">G_PROTEIN_RECEP_F1_2 domain-containing protein</fullName>
    </submittedName>
</protein>
<feature type="transmembrane region" description="Helical" evidence="12">
    <location>
        <begin position="24"/>
        <end position="49"/>
    </location>
</feature>
<keyword evidence="3 10" id="KW-0812">Transmembrane</keyword>
<reference evidence="14" key="1">
    <citation type="submission" date="2016-11" db="UniProtKB">
        <authorList>
            <consortium name="WormBaseParasite"/>
        </authorList>
    </citation>
    <scope>IDENTIFICATION</scope>
    <source>
        <strain evidence="14">pt0022</strain>
    </source>
</reference>
<feature type="transmembrane region" description="Helical" evidence="12">
    <location>
        <begin position="193"/>
        <end position="216"/>
    </location>
</feature>
<dbReference type="PROSITE" id="PS50262">
    <property type="entry name" value="G_PROTEIN_RECEP_F1_2"/>
    <property type="match status" value="1"/>
</dbReference>
<comment type="subcellular location">
    <subcellularLocation>
        <location evidence="1">Cell membrane</location>
        <topology evidence="1">Multi-pass membrane protein</topology>
    </subcellularLocation>
</comment>
<dbReference type="PROSITE" id="PS00237">
    <property type="entry name" value="G_PROTEIN_RECEP_F1_1"/>
    <property type="match status" value="1"/>
</dbReference>
<keyword evidence="6 12" id="KW-0472">Membrane</keyword>
<keyword evidence="8 10" id="KW-0675">Receptor</keyword>
<keyword evidence="4 12" id="KW-1133">Transmembrane helix</keyword>
<feature type="transmembrane region" description="Helical" evidence="12">
    <location>
        <begin position="141"/>
        <end position="162"/>
    </location>
</feature>
<feature type="transmembrane region" description="Helical" evidence="12">
    <location>
        <begin position="380"/>
        <end position="405"/>
    </location>
</feature>
<keyword evidence="9 10" id="KW-0807">Transducer</keyword>
<evidence type="ECO:0000256" key="6">
    <source>
        <dbReference type="ARBA" id="ARBA00023136"/>
    </source>
</evidence>
<feature type="domain" description="G-protein coupled receptors family 1 profile" evidence="13">
    <location>
        <begin position="40"/>
        <end position="433"/>
    </location>
</feature>
<dbReference type="AlphaFoldDB" id="A0A1I8ENB7"/>
<accession>A0A1I8ENB7</accession>
<keyword evidence="7" id="KW-1015">Disulfide bond</keyword>
<evidence type="ECO:0000256" key="12">
    <source>
        <dbReference type="SAM" id="Phobius"/>
    </source>
</evidence>
<evidence type="ECO:0000256" key="4">
    <source>
        <dbReference type="ARBA" id="ARBA00022989"/>
    </source>
</evidence>
<evidence type="ECO:0000256" key="2">
    <source>
        <dbReference type="ARBA" id="ARBA00022475"/>
    </source>
</evidence>
<comment type="similarity">
    <text evidence="10">Belongs to the G-protein coupled receptor 1 family.</text>
</comment>
<dbReference type="FunFam" id="1.20.1070.10:FF:000523">
    <property type="entry name" value="5-hydroxytryptamine receptor 2B"/>
    <property type="match status" value="1"/>
</dbReference>
<proteinExistence type="inferred from homology"/>
<evidence type="ECO:0000256" key="9">
    <source>
        <dbReference type="ARBA" id="ARBA00023224"/>
    </source>
</evidence>
<dbReference type="Gene3D" id="1.20.1070.10">
    <property type="entry name" value="Rhodopsin 7-helix transmembrane proteins"/>
    <property type="match status" value="2"/>
</dbReference>
<dbReference type="SMART" id="SM01381">
    <property type="entry name" value="7TM_GPCR_Srsx"/>
    <property type="match status" value="1"/>
</dbReference>
<dbReference type="GO" id="GO:0071880">
    <property type="term" value="P:adenylate cyclase-activating adrenergic receptor signaling pathway"/>
    <property type="evidence" value="ECO:0007669"/>
    <property type="project" value="TreeGrafter"/>
</dbReference>
<feature type="transmembrane region" description="Helical" evidence="12">
    <location>
        <begin position="99"/>
        <end position="120"/>
    </location>
</feature>
<evidence type="ECO:0000313" key="14">
    <source>
        <dbReference type="WBParaSite" id="maker-PairedContig_3533-snap-gene-1.9-mRNA-1"/>
    </source>
</evidence>
<evidence type="ECO:0000256" key="8">
    <source>
        <dbReference type="ARBA" id="ARBA00023170"/>
    </source>
</evidence>
<evidence type="ECO:0000256" key="3">
    <source>
        <dbReference type="ARBA" id="ARBA00022692"/>
    </source>
</evidence>
<sequence>MSTSVMTNCTIIERLSSYLTIHQIIIAIVLIILIFFVIVGNTLVILSVIIYKRMRTFTNKLLTSLATADLLVGLFVMPLSLLDLLLNHAWPFDMLLCKVWSTSDVLFCTASILNLCVISIDRYLAISKPLKYSRTRNRKTAALLLGSVWLISFIVCTPPWIFHSDHYPITIRANISRSTSCLNMIVCGYPSGIMYRIYSSMASFFIPLLLMCSVYYKIFRIISTREKVLWKSINLKSYDRSNKSHTSSSLSKDRNSNERYYSQPNGMVYSEEESMSEKQTAHDLMYSAISVGMSAFKSNSFNSEMKSNDRTKLPVNHMDTDDGSVLTLTRIAQHCYLKLQPRYLLAKAHDRYQTCGPGKFTHNSREKIVYMKERKALKTIAILFFSFSICWLPFFVIYLIEVLVSSSNDIIYATQEVFLWLGYSNSVLNPIIYTMYNHDFRRCFRDLLTLGFLRKRRSMSIRKLHQQTLCAGLANIVSCRPDNKNNLPILDVALHLIDEAYLIRYNSTQIAAEDFNDLKS</sequence>
<dbReference type="WBParaSite" id="maker-PairedContig_3533-snap-gene-1.9-mRNA-1">
    <property type="protein sequence ID" value="maker-PairedContig_3533-snap-gene-1.9-mRNA-1"/>
    <property type="gene ID" value="maker-PairedContig_3533-snap-gene-1.9"/>
</dbReference>
<dbReference type="GO" id="GO:0043410">
    <property type="term" value="P:positive regulation of MAPK cascade"/>
    <property type="evidence" value="ECO:0007669"/>
    <property type="project" value="TreeGrafter"/>
</dbReference>
<dbReference type="InterPro" id="IPR017452">
    <property type="entry name" value="GPCR_Rhodpsn_7TM"/>
</dbReference>
<dbReference type="SUPFAM" id="SSF81321">
    <property type="entry name" value="Family A G protein-coupled receptor-like"/>
    <property type="match status" value="1"/>
</dbReference>
<dbReference type="GO" id="GO:0005886">
    <property type="term" value="C:plasma membrane"/>
    <property type="evidence" value="ECO:0007669"/>
    <property type="project" value="UniProtKB-SubCell"/>
</dbReference>